<proteinExistence type="predicted"/>
<dbReference type="HOGENOM" id="CLU_2037940_0_0_1"/>
<dbReference type="STRING" id="1168221.R7YWW8"/>
<organism evidence="1 2">
    <name type="scientific">Coniosporium apollinis (strain CBS 100218)</name>
    <name type="common">Rock-inhabiting black yeast</name>
    <dbReference type="NCBI Taxonomy" id="1168221"/>
    <lineage>
        <taxon>Eukaryota</taxon>
        <taxon>Fungi</taxon>
        <taxon>Dikarya</taxon>
        <taxon>Ascomycota</taxon>
        <taxon>Pezizomycotina</taxon>
        <taxon>Dothideomycetes</taxon>
        <taxon>Dothideomycetes incertae sedis</taxon>
        <taxon>Coniosporium</taxon>
    </lineage>
</organism>
<dbReference type="RefSeq" id="XP_007781621.1">
    <property type="nucleotide sequence ID" value="XM_007783431.1"/>
</dbReference>
<gene>
    <name evidence="1" type="ORF">W97_05697</name>
</gene>
<dbReference type="OrthoDB" id="21470at2759"/>
<sequence length="121" mass="13609">MPTGPVDKSLVNAVREFLKDVDRIYDPAHHDDEGIVAEIDEMGQTIGRDEMVDLVLSEAYYGWSLAFCQQMKKRMLEDRPVGQSTPAWTSTQTIAPGRCLYRPAESCGPVYRIHQFDVSGC</sequence>
<name>R7YWW8_CONA1</name>
<evidence type="ECO:0000313" key="2">
    <source>
        <dbReference type="Proteomes" id="UP000016924"/>
    </source>
</evidence>
<evidence type="ECO:0000313" key="1">
    <source>
        <dbReference type="EMBL" id="EON66304.1"/>
    </source>
</evidence>
<protein>
    <submittedName>
        <fullName evidence="1">Uncharacterized protein</fullName>
    </submittedName>
</protein>
<dbReference type="EMBL" id="JH767579">
    <property type="protein sequence ID" value="EON66304.1"/>
    <property type="molecule type" value="Genomic_DNA"/>
</dbReference>
<dbReference type="Proteomes" id="UP000016924">
    <property type="component" value="Unassembled WGS sequence"/>
</dbReference>
<dbReference type="AlphaFoldDB" id="R7YWW8"/>
<dbReference type="GeneID" id="19903008"/>
<accession>R7YWW8</accession>
<reference evidence="2" key="1">
    <citation type="submission" date="2012-06" db="EMBL/GenBank/DDBJ databases">
        <title>The genome sequence of Coniosporium apollinis CBS 100218.</title>
        <authorList>
            <consortium name="The Broad Institute Genome Sequencing Platform"/>
            <person name="Cuomo C."/>
            <person name="Gorbushina A."/>
            <person name="Noack S."/>
            <person name="Walker B."/>
            <person name="Young S.K."/>
            <person name="Zeng Q."/>
            <person name="Gargeya S."/>
            <person name="Fitzgerald M."/>
            <person name="Haas B."/>
            <person name="Abouelleil A."/>
            <person name="Alvarado L."/>
            <person name="Arachchi H.M."/>
            <person name="Berlin A.M."/>
            <person name="Chapman S.B."/>
            <person name="Goldberg J."/>
            <person name="Griggs A."/>
            <person name="Gujja S."/>
            <person name="Hansen M."/>
            <person name="Howarth C."/>
            <person name="Imamovic A."/>
            <person name="Larimer J."/>
            <person name="McCowan C."/>
            <person name="Montmayeur A."/>
            <person name="Murphy C."/>
            <person name="Neiman D."/>
            <person name="Pearson M."/>
            <person name="Priest M."/>
            <person name="Roberts A."/>
            <person name="Saif S."/>
            <person name="Shea T."/>
            <person name="Sisk P."/>
            <person name="Sykes S."/>
            <person name="Wortman J."/>
            <person name="Nusbaum C."/>
            <person name="Birren B."/>
        </authorList>
    </citation>
    <scope>NUCLEOTIDE SEQUENCE [LARGE SCALE GENOMIC DNA]</scope>
    <source>
        <strain evidence="2">CBS 100218</strain>
    </source>
</reference>
<keyword evidence="2" id="KW-1185">Reference proteome</keyword>